<sequence>MPSIRIRNSRYLNIRDVFDDEGSPATPIQSPEAPTPFLRSAQSTPQFRDRPTSSPLQQPPNLNDTPLVSPILSPRVSENNRSSRRRSNSRVSAHVLSTYSTLGRSNQWSTEGQGSSSTDALNPVGTPRVSDSPLTPHIIVRRPSTLTVEGSQANVTIQAEGGTPGILERRFPEHAYAGKFSPRSDQDDDEDHHHDDIVEHLDVIDPQVGTFSSLTNAANSIVLPPLGFSRKPMIVLSSPRPRSKQDIEKHGEQFEDALDRHVDDVLKSPSKWRRMLMGVWSFLKTPMGILTGIYGFLVVFWGAAIVFFLAKFINFHNANTQGFWVEVSSQVVCGLFTVTSVGFIPSRVLSTWRIGKIWRYKKLTIKRRKAAGLPQLLDLDDLPDPAYDRNFVRVLSEEEHHDLHRQQIKFAYHQTWYRAHGTETHRAFPITMALWICLLNDLNSVFQIILCGTMWFINRPAWSTGILIPAGFLCGIGAAVVIWRGGERTKRVEEVRERLRAALAAEAPRSRPSSTQGTAPRKAAAQLSPVVEKEQEDVIPLQASISRRTPGHSPPSPPTPKTEDDVLQVALTQAKSRTPGGTVKFTASKPLPPMPPDSPELAIDEAMTVPSLRSSTL</sequence>
<dbReference type="EMBL" id="QPFP01000007">
    <property type="protein sequence ID" value="TEB35642.1"/>
    <property type="molecule type" value="Genomic_DNA"/>
</dbReference>
<gene>
    <name evidence="3" type="ORF">FA13DRAFT_1788259</name>
</gene>
<comment type="caution">
    <text evidence="3">The sequence shown here is derived from an EMBL/GenBank/DDBJ whole genome shotgun (WGS) entry which is preliminary data.</text>
</comment>
<reference evidence="3 4" key="1">
    <citation type="journal article" date="2019" name="Nat. Ecol. Evol.">
        <title>Megaphylogeny resolves global patterns of mushroom evolution.</title>
        <authorList>
            <person name="Varga T."/>
            <person name="Krizsan K."/>
            <person name="Foldi C."/>
            <person name="Dima B."/>
            <person name="Sanchez-Garcia M."/>
            <person name="Sanchez-Ramirez S."/>
            <person name="Szollosi G.J."/>
            <person name="Szarkandi J.G."/>
            <person name="Papp V."/>
            <person name="Albert L."/>
            <person name="Andreopoulos W."/>
            <person name="Angelini C."/>
            <person name="Antonin V."/>
            <person name="Barry K.W."/>
            <person name="Bougher N.L."/>
            <person name="Buchanan P."/>
            <person name="Buyck B."/>
            <person name="Bense V."/>
            <person name="Catcheside P."/>
            <person name="Chovatia M."/>
            <person name="Cooper J."/>
            <person name="Damon W."/>
            <person name="Desjardin D."/>
            <person name="Finy P."/>
            <person name="Geml J."/>
            <person name="Haridas S."/>
            <person name="Hughes K."/>
            <person name="Justo A."/>
            <person name="Karasinski D."/>
            <person name="Kautmanova I."/>
            <person name="Kiss B."/>
            <person name="Kocsube S."/>
            <person name="Kotiranta H."/>
            <person name="LaButti K.M."/>
            <person name="Lechner B.E."/>
            <person name="Liimatainen K."/>
            <person name="Lipzen A."/>
            <person name="Lukacs Z."/>
            <person name="Mihaltcheva S."/>
            <person name="Morgado L.N."/>
            <person name="Niskanen T."/>
            <person name="Noordeloos M.E."/>
            <person name="Ohm R.A."/>
            <person name="Ortiz-Santana B."/>
            <person name="Ovrebo C."/>
            <person name="Racz N."/>
            <person name="Riley R."/>
            <person name="Savchenko A."/>
            <person name="Shiryaev A."/>
            <person name="Soop K."/>
            <person name="Spirin V."/>
            <person name="Szebenyi C."/>
            <person name="Tomsovsky M."/>
            <person name="Tulloss R.E."/>
            <person name="Uehling J."/>
            <person name="Grigoriev I.V."/>
            <person name="Vagvolgyi C."/>
            <person name="Papp T."/>
            <person name="Martin F.M."/>
            <person name="Miettinen O."/>
            <person name="Hibbett D.S."/>
            <person name="Nagy L.G."/>
        </authorList>
    </citation>
    <scope>NUCLEOTIDE SEQUENCE [LARGE SCALE GENOMIC DNA]</scope>
    <source>
        <strain evidence="3 4">FP101781</strain>
    </source>
</reference>
<keyword evidence="2" id="KW-1133">Transmembrane helix</keyword>
<dbReference type="AlphaFoldDB" id="A0A4Y7TPZ1"/>
<evidence type="ECO:0000256" key="1">
    <source>
        <dbReference type="SAM" id="MobiDB-lite"/>
    </source>
</evidence>
<feature type="compositionally biased region" description="Low complexity" evidence="1">
    <location>
        <begin position="503"/>
        <end position="513"/>
    </location>
</feature>
<evidence type="ECO:0000313" key="4">
    <source>
        <dbReference type="Proteomes" id="UP000298030"/>
    </source>
</evidence>
<accession>A0A4Y7TPZ1</accession>
<proteinExistence type="predicted"/>
<keyword evidence="4" id="KW-1185">Reference proteome</keyword>
<feature type="compositionally biased region" description="Polar residues" evidence="1">
    <location>
        <begin position="95"/>
        <end position="120"/>
    </location>
</feature>
<feature type="region of interest" description="Disordered" evidence="1">
    <location>
        <begin position="18"/>
        <end position="135"/>
    </location>
</feature>
<evidence type="ECO:0000256" key="2">
    <source>
        <dbReference type="SAM" id="Phobius"/>
    </source>
</evidence>
<dbReference type="PANTHER" id="PTHR35872">
    <property type="entry name" value="INTEGRAL MEMBRANE PROTEIN (AFU_ORTHOLOGUE AFUA_5G07110)"/>
    <property type="match status" value="1"/>
</dbReference>
<keyword evidence="2" id="KW-0472">Membrane</keyword>
<dbReference type="OrthoDB" id="3365211at2759"/>
<dbReference type="Pfam" id="PF11204">
    <property type="entry name" value="DUF2985"/>
    <property type="match status" value="1"/>
</dbReference>
<feature type="compositionally biased region" description="Polar residues" evidence="1">
    <location>
        <begin position="40"/>
        <end position="66"/>
    </location>
</feature>
<dbReference type="STRING" id="71717.A0A4Y7TPZ1"/>
<feature type="region of interest" description="Disordered" evidence="1">
    <location>
        <begin position="503"/>
        <end position="617"/>
    </location>
</feature>
<evidence type="ECO:0000313" key="3">
    <source>
        <dbReference type="EMBL" id="TEB35642.1"/>
    </source>
</evidence>
<feature type="transmembrane region" description="Helical" evidence="2">
    <location>
        <begin position="287"/>
        <end position="309"/>
    </location>
</feature>
<dbReference type="PANTHER" id="PTHR35872:SF2">
    <property type="entry name" value="INTEGRAL MEMBRANE PROTEIN (AFU_ORTHOLOGUE AFUA_5G07110)"/>
    <property type="match status" value="1"/>
</dbReference>
<keyword evidence="2" id="KW-0812">Transmembrane</keyword>
<feature type="transmembrane region" description="Helical" evidence="2">
    <location>
        <begin position="462"/>
        <end position="483"/>
    </location>
</feature>
<organism evidence="3 4">
    <name type="scientific">Coprinellus micaceus</name>
    <name type="common">Glistening ink-cap mushroom</name>
    <name type="synonym">Coprinus micaceus</name>
    <dbReference type="NCBI Taxonomy" id="71717"/>
    <lineage>
        <taxon>Eukaryota</taxon>
        <taxon>Fungi</taxon>
        <taxon>Dikarya</taxon>
        <taxon>Basidiomycota</taxon>
        <taxon>Agaricomycotina</taxon>
        <taxon>Agaricomycetes</taxon>
        <taxon>Agaricomycetidae</taxon>
        <taxon>Agaricales</taxon>
        <taxon>Agaricineae</taxon>
        <taxon>Psathyrellaceae</taxon>
        <taxon>Coprinellus</taxon>
    </lineage>
</organism>
<protein>
    <submittedName>
        <fullName evidence="3">Uncharacterized protein</fullName>
    </submittedName>
</protein>
<dbReference type="Proteomes" id="UP000298030">
    <property type="component" value="Unassembled WGS sequence"/>
</dbReference>
<name>A0A4Y7TPZ1_COPMI</name>
<dbReference type="InterPro" id="IPR021369">
    <property type="entry name" value="DUF2985"/>
</dbReference>
<feature type="transmembrane region" description="Helical" evidence="2">
    <location>
        <begin position="433"/>
        <end position="456"/>
    </location>
</feature>